<dbReference type="Pfam" id="PF02983">
    <property type="entry name" value="Pro_Al_protease"/>
    <property type="match status" value="1"/>
</dbReference>
<dbReference type="InterPro" id="IPR037295">
    <property type="entry name" value="Alpha-lytic_protease_prodomain"/>
</dbReference>
<dbReference type="SUPFAM" id="SSF50494">
    <property type="entry name" value="Trypsin-like serine proteases"/>
    <property type="match status" value="1"/>
</dbReference>
<keyword evidence="5" id="KW-0720">Serine protease</keyword>
<organism evidence="12 13">
    <name type="scientific">Marilutibacter alkalisoli</name>
    <dbReference type="NCBI Taxonomy" id="2591633"/>
    <lineage>
        <taxon>Bacteria</taxon>
        <taxon>Pseudomonadati</taxon>
        <taxon>Pseudomonadota</taxon>
        <taxon>Gammaproteobacteria</taxon>
        <taxon>Lysobacterales</taxon>
        <taxon>Lysobacteraceae</taxon>
        <taxon>Marilutibacter</taxon>
    </lineage>
</organism>
<dbReference type="InterPro" id="IPR001254">
    <property type="entry name" value="Trypsin_dom"/>
</dbReference>
<dbReference type="AlphaFoldDB" id="A0A514BTG0"/>
<keyword evidence="3" id="KW-0732">Signal</keyword>
<dbReference type="GO" id="GO:0004252">
    <property type="term" value="F:serine-type endopeptidase activity"/>
    <property type="evidence" value="ECO:0007669"/>
    <property type="project" value="InterPro"/>
</dbReference>
<comment type="similarity">
    <text evidence="1">Belongs to the peptidase S1 family.</text>
</comment>
<evidence type="ECO:0000256" key="7">
    <source>
        <dbReference type="ARBA" id="ARBA00023157"/>
    </source>
</evidence>
<evidence type="ECO:0000256" key="8">
    <source>
        <dbReference type="PIRSR" id="PIRSR001134-1"/>
    </source>
</evidence>
<dbReference type="Gene3D" id="3.30.300.50">
    <property type="match status" value="2"/>
</dbReference>
<evidence type="ECO:0000256" key="2">
    <source>
        <dbReference type="ARBA" id="ARBA00022670"/>
    </source>
</evidence>
<evidence type="ECO:0000256" key="1">
    <source>
        <dbReference type="ARBA" id="ARBA00007664"/>
    </source>
</evidence>
<evidence type="ECO:0000256" key="4">
    <source>
        <dbReference type="ARBA" id="ARBA00022801"/>
    </source>
</evidence>
<dbReference type="InterPro" id="IPR001316">
    <property type="entry name" value="Pept_S1A_streptogrisin"/>
</dbReference>
<name>A0A514BTG0_9GAMM</name>
<dbReference type="InterPro" id="IPR035070">
    <property type="entry name" value="Streptogrisin_prodomain"/>
</dbReference>
<evidence type="ECO:0000313" key="13">
    <source>
        <dbReference type="Proteomes" id="UP000317199"/>
    </source>
</evidence>
<feature type="disulfide bond" evidence="9">
    <location>
        <begin position="329"/>
        <end position="339"/>
    </location>
</feature>
<reference evidence="12 13" key="1">
    <citation type="submission" date="2019-06" db="EMBL/GenBank/DDBJ databases">
        <title>Lysobacter alkalisoli sp. nov. isolated from saline-alkali soil.</title>
        <authorList>
            <person name="Sun J.-Q."/>
            <person name="Xu L."/>
        </authorList>
    </citation>
    <scope>NUCLEOTIDE SEQUENCE [LARGE SCALE GENOMIC DNA]</scope>
    <source>
        <strain evidence="12 13">SJ-36</strain>
    </source>
</reference>
<sequence>MSVREWRQHPTCRHCCRRPFFSLPRSFGMRKFSMSVLAIATMAVSGVAFAADDLSPALKAAMQRDLGLSGTQLAQYIKAERLATQQEKLMQRQLGRNFAGAWLERKADGSFGFVVATTSIAGVKSTAGIETRQARHSLAALNAAKGQLDSQLARSVRVPRGVYSWSVDLPGNSVVVGVAPGAEESAIDFIAHSGVDASTVRFETMNEAPQRRIAIEGGRGILRAPGDGYLYACSIGFAVTKGSTPGFATAGHCGDTGEIVYQEVSQWTLGVRLGSFAASAMPDGNQTGPDRGWVQVDNTHTLSPNVYGYGKGDVTVHGSSEAPVGAALCRSGRTTGWRCGSILSKNMTVSYVDNSGNPDGTVTGLTRTSACAEGGDSGGSFITGVGQAQGVLSGGSGSCKGRQGRTGGGNSYYTPINSILSAYGLTLRTSP</sequence>
<evidence type="ECO:0000256" key="5">
    <source>
        <dbReference type="ARBA" id="ARBA00022825"/>
    </source>
</evidence>
<evidence type="ECO:0000256" key="6">
    <source>
        <dbReference type="ARBA" id="ARBA00023145"/>
    </source>
</evidence>
<keyword evidence="6" id="KW-0865">Zymogen</keyword>
<keyword evidence="7 9" id="KW-1015">Disulfide bond</keyword>
<evidence type="ECO:0000259" key="10">
    <source>
        <dbReference type="Pfam" id="PF00089"/>
    </source>
</evidence>
<dbReference type="KEGG" id="lyj:FKV23_09620"/>
<proteinExistence type="inferred from homology"/>
<evidence type="ECO:0000256" key="9">
    <source>
        <dbReference type="PIRSR" id="PIRSR001134-2"/>
    </source>
</evidence>
<evidence type="ECO:0000256" key="3">
    <source>
        <dbReference type="ARBA" id="ARBA00022729"/>
    </source>
</evidence>
<feature type="active site" description="Charge relay system" evidence="8">
    <location>
        <position position="252"/>
    </location>
</feature>
<dbReference type="CDD" id="cd21112">
    <property type="entry name" value="alphaLP-like"/>
    <property type="match status" value="1"/>
</dbReference>
<dbReference type="InterPro" id="IPR004236">
    <property type="entry name" value="Pept_S1_alpha_lytic"/>
</dbReference>
<gene>
    <name evidence="12" type="ORF">FKV23_09620</name>
</gene>
<dbReference type="GO" id="GO:0006508">
    <property type="term" value="P:proteolysis"/>
    <property type="evidence" value="ECO:0007669"/>
    <property type="project" value="UniProtKB-KW"/>
</dbReference>
<protein>
    <submittedName>
        <fullName evidence="12">S1 family peptidase</fullName>
    </submittedName>
</protein>
<feature type="active site" description="Charge relay system" evidence="8">
    <location>
        <position position="377"/>
    </location>
</feature>
<dbReference type="EMBL" id="CP041242">
    <property type="protein sequence ID" value="QDH70319.1"/>
    <property type="molecule type" value="Genomic_DNA"/>
</dbReference>
<keyword evidence="2" id="KW-0645">Protease</keyword>
<dbReference type="Proteomes" id="UP000317199">
    <property type="component" value="Chromosome"/>
</dbReference>
<feature type="domain" description="Peptidase S1A alpha-lytic prodomain" evidence="11">
    <location>
        <begin position="136"/>
        <end position="197"/>
    </location>
</feature>
<dbReference type="Pfam" id="PF00089">
    <property type="entry name" value="Trypsin"/>
    <property type="match status" value="1"/>
</dbReference>
<dbReference type="PRINTS" id="PR00861">
    <property type="entry name" value="ALYTICPTASE"/>
</dbReference>
<evidence type="ECO:0000313" key="12">
    <source>
        <dbReference type="EMBL" id="QDH70319.1"/>
    </source>
</evidence>
<dbReference type="PIRSF" id="PIRSF001134">
    <property type="entry name" value="Streptogrisin"/>
    <property type="match status" value="1"/>
</dbReference>
<evidence type="ECO:0000259" key="11">
    <source>
        <dbReference type="Pfam" id="PF02983"/>
    </source>
</evidence>
<feature type="disulfide bond" evidence="9">
    <location>
        <begin position="233"/>
        <end position="253"/>
    </location>
</feature>
<accession>A0A514BTG0</accession>
<dbReference type="GO" id="GO:0005576">
    <property type="term" value="C:extracellular region"/>
    <property type="evidence" value="ECO:0007669"/>
    <property type="project" value="InterPro"/>
</dbReference>
<dbReference type="SUPFAM" id="SSF54806">
    <property type="entry name" value="Alpha-lytic protease prodomain"/>
    <property type="match status" value="2"/>
</dbReference>
<keyword evidence="13" id="KW-1185">Reference proteome</keyword>
<dbReference type="InterPro" id="IPR043504">
    <property type="entry name" value="Peptidase_S1_PA_chymotrypsin"/>
</dbReference>
<feature type="disulfide bond" evidence="9">
    <location>
        <begin position="371"/>
        <end position="399"/>
    </location>
</feature>
<feature type="active site" description="Charge relay system" evidence="8">
    <location>
        <position position="290"/>
    </location>
</feature>
<dbReference type="Gene3D" id="2.40.10.10">
    <property type="entry name" value="Trypsin-like serine proteases"/>
    <property type="match status" value="2"/>
</dbReference>
<dbReference type="OrthoDB" id="8781117at2"/>
<keyword evidence="4" id="KW-0378">Hydrolase</keyword>
<feature type="domain" description="Peptidase S1" evidence="10">
    <location>
        <begin position="247"/>
        <end position="403"/>
    </location>
</feature>
<dbReference type="InterPro" id="IPR009003">
    <property type="entry name" value="Peptidase_S1_PA"/>
</dbReference>